<gene>
    <name evidence="3" type="ORF">BHR79_09030</name>
    <name evidence="4" type="ORF">EFE40_06235</name>
    <name evidence="5" type="ORF">SAMN04515625_0716</name>
</gene>
<sequence>MVSFGDVFDVVAGVATGGLYTLGKSIYESSESAGDAAEAAGISIAIIGSTIQSVGEQLNSFLQETEELISIKRLSPRAENDLWEEEKTRLDELKIEKQELLQQLQNLGVEDPLDFSFNFWDMISDMENVLEKFEILSRIAAINGQIMEILYKEPGVLTSGIYNAKEVLERLNTVEQPMIEDVLGGIDDNLEVSEEVLTEAKKLFVTREKVPIAITDLKPAQKLELDRITARKAYFNDLIERKGEIAASLQSVMKEMPAAKFEINKDIIQPVGMIDTSDYLKFPKSDLLKQDSSSFKSVSDDDEVKRTFNPDYLKINEEKQFAKIDTGKEDYQNTEEVSALKDKIPSSTEASISAIRSSLTSSGKFSLEKAQPAGARVSASIATKFDGYQRNFDHILAQRSHYERQLHKFEKEELLLTHVWKDTSGIIPQTLDEAHGVLESLRRDQQPRINTVLDNLNDNLEESKETLSKANDTMDSVKQSLSIFDFNTTWIKYGVMAIGGLVVLNLLMGLIVLTRTAFGI</sequence>
<organism evidence="3 6">
    <name type="scientific">Methanohalophilus halophilus</name>
    <dbReference type="NCBI Taxonomy" id="2177"/>
    <lineage>
        <taxon>Archaea</taxon>
        <taxon>Methanobacteriati</taxon>
        <taxon>Methanobacteriota</taxon>
        <taxon>Stenosarchaea group</taxon>
        <taxon>Methanomicrobia</taxon>
        <taxon>Methanosarcinales</taxon>
        <taxon>Methanosarcinaceae</taxon>
        <taxon>Methanohalophilus</taxon>
    </lineage>
</organism>
<keyword evidence="6" id="KW-1185">Reference proteome</keyword>
<dbReference type="Proteomes" id="UP000267921">
    <property type="component" value="Unassembled WGS sequence"/>
</dbReference>
<keyword evidence="1" id="KW-0175">Coiled coil</keyword>
<dbReference type="OrthoDB" id="121857at2157"/>
<dbReference type="GeneID" id="30583910"/>
<dbReference type="EMBL" id="RJJG01000004">
    <property type="protein sequence ID" value="RNI09055.1"/>
    <property type="molecule type" value="Genomic_DNA"/>
</dbReference>
<evidence type="ECO:0000256" key="2">
    <source>
        <dbReference type="SAM" id="Phobius"/>
    </source>
</evidence>
<reference evidence="4 8" key="3">
    <citation type="submission" date="2018-10" db="EMBL/GenBank/DDBJ databases">
        <title>Cultivation of a novel Methanohalophilus strain from Kebrit Deep of the Red Sea and a genomic comparison of members of the genus Methanohalophilus.</title>
        <authorList>
            <person name="Guan Y."/>
            <person name="Ngugi D.K."/>
            <person name="Stingl U."/>
        </authorList>
    </citation>
    <scope>NUCLEOTIDE SEQUENCE [LARGE SCALE GENOMIC DNA]</scope>
    <source>
        <strain evidence="4 8">DSM 3094</strain>
    </source>
</reference>
<protein>
    <submittedName>
        <fullName evidence="3">Uncharacterized protein</fullName>
    </submittedName>
</protein>
<dbReference type="Proteomes" id="UP000198669">
    <property type="component" value="Unassembled WGS sequence"/>
</dbReference>
<name>A0A1L3Q407_9EURY</name>
<feature type="coiled-coil region" evidence="1">
    <location>
        <begin position="83"/>
        <end position="110"/>
    </location>
</feature>
<evidence type="ECO:0000313" key="5">
    <source>
        <dbReference type="EMBL" id="SDW32756.1"/>
    </source>
</evidence>
<proteinExistence type="predicted"/>
<keyword evidence="2" id="KW-1133">Transmembrane helix</keyword>
<reference evidence="3 6" key="1">
    <citation type="submission" date="2016-10" db="EMBL/GenBank/DDBJ databases">
        <title>Methanohalophilus halophilus.</title>
        <authorList>
            <person name="L'haridon S."/>
        </authorList>
    </citation>
    <scope>NUCLEOTIDE SEQUENCE [LARGE SCALE GENOMIC DNA]</scope>
    <source>
        <strain evidence="3 6">Z-7982</strain>
    </source>
</reference>
<feature type="transmembrane region" description="Helical" evidence="2">
    <location>
        <begin position="490"/>
        <end position="513"/>
    </location>
</feature>
<evidence type="ECO:0000313" key="8">
    <source>
        <dbReference type="Proteomes" id="UP000267921"/>
    </source>
</evidence>
<evidence type="ECO:0000313" key="6">
    <source>
        <dbReference type="Proteomes" id="UP000186879"/>
    </source>
</evidence>
<keyword evidence="2" id="KW-0812">Transmembrane</keyword>
<dbReference type="Proteomes" id="UP000186879">
    <property type="component" value="Chromosome"/>
</dbReference>
<evidence type="ECO:0000313" key="7">
    <source>
        <dbReference type="Proteomes" id="UP000198669"/>
    </source>
</evidence>
<keyword evidence="2" id="KW-0472">Membrane</keyword>
<accession>A0A1L3Q407</accession>
<reference evidence="5 7" key="2">
    <citation type="submission" date="2016-10" db="EMBL/GenBank/DDBJ databases">
        <authorList>
            <person name="de Groot N.N."/>
        </authorList>
    </citation>
    <scope>NUCLEOTIDE SEQUENCE [LARGE SCALE GENOMIC DNA]</scope>
    <source>
        <strain evidence="5 7">Z-7982</strain>
    </source>
</reference>
<evidence type="ECO:0000256" key="1">
    <source>
        <dbReference type="SAM" id="Coils"/>
    </source>
</evidence>
<dbReference type="AlphaFoldDB" id="A0A1L3Q407"/>
<dbReference type="KEGG" id="mhaz:BHR79_09030"/>
<evidence type="ECO:0000313" key="4">
    <source>
        <dbReference type="EMBL" id="RNI09055.1"/>
    </source>
</evidence>
<dbReference type="RefSeq" id="WP_072562031.1">
    <property type="nucleotide sequence ID" value="NZ_CP017921.1"/>
</dbReference>
<evidence type="ECO:0000313" key="3">
    <source>
        <dbReference type="EMBL" id="APH39609.1"/>
    </source>
</evidence>
<dbReference type="EMBL" id="CP017921">
    <property type="protein sequence ID" value="APH39609.1"/>
    <property type="molecule type" value="Genomic_DNA"/>
</dbReference>
<feature type="coiled-coil region" evidence="1">
    <location>
        <begin position="453"/>
        <end position="480"/>
    </location>
</feature>
<dbReference type="EMBL" id="FNMU01000002">
    <property type="protein sequence ID" value="SDW32756.1"/>
    <property type="molecule type" value="Genomic_DNA"/>
</dbReference>